<name>A0ABX7ND68_9BACT</name>
<keyword evidence="3" id="KW-1185">Reference proteome</keyword>
<evidence type="ECO:0000313" key="2">
    <source>
        <dbReference type="EMBL" id="QSQ16757.1"/>
    </source>
</evidence>
<feature type="compositionally biased region" description="Pro residues" evidence="1">
    <location>
        <begin position="131"/>
        <end position="140"/>
    </location>
</feature>
<evidence type="ECO:0000313" key="3">
    <source>
        <dbReference type="Proteomes" id="UP000663090"/>
    </source>
</evidence>
<dbReference type="EMBL" id="CP071091">
    <property type="protein sequence ID" value="QSQ16757.1"/>
    <property type="molecule type" value="Genomic_DNA"/>
</dbReference>
<proteinExistence type="predicted"/>
<gene>
    <name evidence="2" type="ORF">JY572_12195</name>
</gene>
<evidence type="ECO:0000256" key="1">
    <source>
        <dbReference type="SAM" id="MobiDB-lite"/>
    </source>
</evidence>
<protein>
    <submittedName>
        <fullName evidence="2">Uncharacterized protein</fullName>
    </submittedName>
</protein>
<dbReference type="Proteomes" id="UP000663090">
    <property type="component" value="Chromosome"/>
</dbReference>
<dbReference type="RefSeq" id="WP_206718397.1">
    <property type="nucleotide sequence ID" value="NZ_CP071091.1"/>
</dbReference>
<sequence length="200" mass="21160">MSTQKPKVGPMPPEPAELVAKREKLLIELEAQSKTAQGTYLQVVRTMKMLVSSTVPGTPFDERLYGDVSSALQRFMADPIFPVPPMLGLVVSYLSERLNTYGMTIQNAVKEMNPEAHAKLAFTPPGAVAPAAPPPAPAAPARPAGPGGAKDGFESGSSKRSLSLGPDEAPAAPADPKKEAQQLESFKAWMKNPSLGKLKG</sequence>
<feature type="region of interest" description="Disordered" evidence="1">
    <location>
        <begin position="124"/>
        <end position="200"/>
    </location>
</feature>
<accession>A0ABX7ND68</accession>
<organism evidence="2 3">
    <name type="scientific">Myxococcus landrumensis</name>
    <dbReference type="NCBI Taxonomy" id="2813577"/>
    <lineage>
        <taxon>Bacteria</taxon>
        <taxon>Pseudomonadati</taxon>
        <taxon>Myxococcota</taxon>
        <taxon>Myxococcia</taxon>
        <taxon>Myxococcales</taxon>
        <taxon>Cystobacterineae</taxon>
        <taxon>Myxococcaceae</taxon>
        <taxon>Myxococcus</taxon>
    </lineage>
</organism>
<reference evidence="2 3" key="1">
    <citation type="submission" date="2021-02" db="EMBL/GenBank/DDBJ databases">
        <title>De Novo genome assembly of isolated myxobacteria.</title>
        <authorList>
            <person name="Stevens D.C."/>
        </authorList>
    </citation>
    <scope>NUCLEOTIDE SEQUENCE [LARGE SCALE GENOMIC DNA]</scope>
    <source>
        <strain evidence="2 3">SCHIC003</strain>
    </source>
</reference>